<gene>
    <name evidence="1" type="ORF">WMO37_01260</name>
</gene>
<comment type="caution">
    <text evidence="1">The sequence shown here is derived from an EMBL/GenBank/DDBJ whole genome shotgun (WGS) entry which is preliminary data.</text>
</comment>
<name>A0ABV1H1W5_9FIRM</name>
<protein>
    <recommendedName>
        <fullName evidence="3">Phage gp6-like head-tail connector protein</fullName>
    </recommendedName>
</protein>
<keyword evidence="2" id="KW-1185">Reference proteome</keyword>
<organism evidence="1 2">
    <name type="scientific">Lachnospira intestinalis</name>
    <dbReference type="NCBI Taxonomy" id="3133158"/>
    <lineage>
        <taxon>Bacteria</taxon>
        <taxon>Bacillati</taxon>
        <taxon>Bacillota</taxon>
        <taxon>Clostridia</taxon>
        <taxon>Lachnospirales</taxon>
        <taxon>Lachnospiraceae</taxon>
        <taxon>Lachnospira</taxon>
    </lineage>
</organism>
<evidence type="ECO:0000313" key="2">
    <source>
        <dbReference type="Proteomes" id="UP001546774"/>
    </source>
</evidence>
<reference evidence="1" key="1">
    <citation type="submission" date="2024-03" db="EMBL/GenBank/DDBJ databases">
        <title>Human intestinal bacterial collection.</title>
        <authorList>
            <person name="Pauvert C."/>
            <person name="Hitch T.C.A."/>
            <person name="Clavel T."/>
        </authorList>
    </citation>
    <scope>NUCLEOTIDE SEQUENCE [LARGE SCALE GENOMIC DNA]</scope>
    <source>
        <strain evidence="1">CLA-AA-H89B</strain>
    </source>
</reference>
<sequence length="126" mass="14688">MEEYTTLEQVKIRLKQFHIETVENEDNTESDVVVFDSKEDNLLLEQLIKQATKDVIAKRCYPQSYTQEQIDNDLKCYESVIVNLVVYDRSQAGENYMASYSENGVSRSWKDRDSLFVGVYPFVKAL</sequence>
<proteinExistence type="predicted"/>
<accession>A0ABV1H1W5</accession>
<evidence type="ECO:0008006" key="3">
    <source>
        <dbReference type="Google" id="ProtNLM"/>
    </source>
</evidence>
<dbReference type="Proteomes" id="UP001546774">
    <property type="component" value="Unassembled WGS sequence"/>
</dbReference>
<dbReference type="EMBL" id="JBBMFS010000001">
    <property type="protein sequence ID" value="MEQ2553644.1"/>
    <property type="molecule type" value="Genomic_DNA"/>
</dbReference>
<evidence type="ECO:0000313" key="1">
    <source>
        <dbReference type="EMBL" id="MEQ2553644.1"/>
    </source>
</evidence>